<dbReference type="GO" id="GO:0035025">
    <property type="term" value="P:positive regulation of Rho protein signal transduction"/>
    <property type="evidence" value="ECO:0007669"/>
    <property type="project" value="TreeGrafter"/>
</dbReference>
<dbReference type="GO" id="GO:0005737">
    <property type="term" value="C:cytoplasm"/>
    <property type="evidence" value="ECO:0007669"/>
    <property type="project" value="UniProtKB-SubCell"/>
</dbReference>
<keyword evidence="2" id="KW-0963">Cytoplasm</keyword>
<feature type="domain" description="DH" evidence="4">
    <location>
        <begin position="36"/>
        <end position="259"/>
    </location>
</feature>
<dbReference type="SUPFAM" id="SSF48065">
    <property type="entry name" value="DBL homology domain (DH-domain)"/>
    <property type="match status" value="1"/>
</dbReference>
<protein>
    <submittedName>
        <fullName evidence="5">Intersectin-2</fullName>
    </submittedName>
</protein>
<dbReference type="InterPro" id="IPR000219">
    <property type="entry name" value="DH_dom"/>
</dbReference>
<evidence type="ECO:0000256" key="1">
    <source>
        <dbReference type="ARBA" id="ARBA00004496"/>
    </source>
</evidence>
<dbReference type="InterPro" id="IPR011993">
    <property type="entry name" value="PH-like_dom_sf"/>
</dbReference>
<evidence type="ECO:0000259" key="4">
    <source>
        <dbReference type="PROSITE" id="PS50010"/>
    </source>
</evidence>
<organism evidence="5">
    <name type="scientific">Aceria tosichella</name>
    <name type="common">wheat curl mite</name>
    <dbReference type="NCBI Taxonomy" id="561515"/>
    <lineage>
        <taxon>Eukaryota</taxon>
        <taxon>Metazoa</taxon>
        <taxon>Ecdysozoa</taxon>
        <taxon>Arthropoda</taxon>
        <taxon>Chelicerata</taxon>
        <taxon>Arachnida</taxon>
        <taxon>Acari</taxon>
        <taxon>Acariformes</taxon>
        <taxon>Trombidiformes</taxon>
        <taxon>Prostigmata</taxon>
        <taxon>Eupodina</taxon>
        <taxon>Eriophyoidea</taxon>
        <taxon>Eriophyidae</taxon>
        <taxon>Eriophyinae</taxon>
        <taxon>Aceriini</taxon>
        <taxon>Aceria</taxon>
    </lineage>
</organism>
<dbReference type="Pfam" id="PF16652">
    <property type="entry name" value="PH_13"/>
    <property type="match status" value="1"/>
</dbReference>
<proteinExistence type="predicted"/>
<dbReference type="Gene3D" id="1.20.900.10">
    <property type="entry name" value="Dbl homology (DH) domain"/>
    <property type="match status" value="1"/>
</dbReference>
<dbReference type="SUPFAM" id="SSF50729">
    <property type="entry name" value="PH domain-like"/>
    <property type="match status" value="1"/>
</dbReference>
<reference evidence="5" key="1">
    <citation type="submission" date="2018-10" db="EMBL/GenBank/DDBJ databases">
        <title>Transcriptome assembly of Aceria tosichella (Wheat curl mite) Type 2.</title>
        <authorList>
            <person name="Scully E.D."/>
            <person name="Geib S.M."/>
            <person name="Palmer N.A."/>
            <person name="Gupta A.K."/>
            <person name="Sarath G."/>
            <person name="Tatineni S."/>
        </authorList>
    </citation>
    <scope>NUCLEOTIDE SEQUENCE</scope>
    <source>
        <strain evidence="5">LincolnNE</strain>
    </source>
</reference>
<gene>
    <name evidence="5" type="primary">ITSN2_0</name>
    <name evidence="5" type="ORF">g.8975</name>
</gene>
<dbReference type="InterPro" id="IPR001849">
    <property type="entry name" value="PH_domain"/>
</dbReference>
<evidence type="ECO:0000256" key="2">
    <source>
        <dbReference type="ARBA" id="ARBA00022490"/>
    </source>
</evidence>
<sequence length="810" mass="92003">MHRQYDPAYHHHLFVDNEAGTGKSTTNRQQQNNGNELDFLIGELVDSELDYVNDLRLCQNAYINPLSVSFDVGHIFTNWSQLIEMHESALKRIYEESNGDNNTSGHLDYCFVFETFQNLLNSIVDLYVDFCSRQNDAARQLEAKLASDVRFRQLVSESQRKLRKLIENNSSSIQSSSSVVATTGTNEDPDQSVERALRNSNLPLTTFLLKPMQRITKYGLLFDRMLNLVKKEQAKASMHNQLESLKRSAQMLCKQVNEACRLKEDDQDNARRLRWCQSHILQHQGQYAALDGSQARPYSMGNSPLGNLETRIAAEIMRAQSFNESSSFNTSLNGTTPLELIHYDSNTNCLGRRRLIKSGSLMKLRSGRELVAFLFNDFLLLTQVKGGGSVRAEDVFRSERAQQAYFKHYRPPILLEDIQTSNFDNEPLVELHQQSASIIACHSLSAPSVVGKEQEGLIVSFLDRSTGVIYNLVSINSKEKAEWDRLLTECVQKAHEARELSQFQNLLKASRRLNINECFGRLLVTVLELVRIGSSKPSLTNATVNNNNSSNNIAASWERRLSTLNRPDFVQNLSIRLQLRFYKRTQMILDDEEKREIIPISDEFRTKPITICHATRQPTMVNMNESMSNLEIQRDVYQFDNDCTQFLLASAKQSNMGADGSEYLDIELMDDSRFRETRQLGRKRISLDQLLGRKQPPVLPSSPMLISGDESPDSSRRAMSIRSGRGIQPLQPNRPVEMTLKLKTIVDVGQQHQQQSNSARSRYSSASPPTTTPVGARLAAANTENGGELYKYNVKLRLHLQVFCDKNNLI</sequence>
<evidence type="ECO:0000256" key="3">
    <source>
        <dbReference type="SAM" id="MobiDB-lite"/>
    </source>
</evidence>
<feature type="region of interest" description="Disordered" evidence="3">
    <location>
        <begin position="748"/>
        <end position="774"/>
    </location>
</feature>
<name>A0A6G1S2W3_9ACAR</name>
<dbReference type="InterPro" id="IPR035899">
    <property type="entry name" value="DBL_dom_sf"/>
</dbReference>
<dbReference type="PANTHER" id="PTHR46006">
    <property type="entry name" value="RHO GUANINE NUCLEOTIDE EXCHANGE FACTOR AT 64C, ISOFORM A"/>
    <property type="match status" value="1"/>
</dbReference>
<feature type="region of interest" description="Disordered" evidence="3">
    <location>
        <begin position="693"/>
        <end position="732"/>
    </location>
</feature>
<dbReference type="GO" id="GO:0005085">
    <property type="term" value="F:guanyl-nucleotide exchange factor activity"/>
    <property type="evidence" value="ECO:0007669"/>
    <property type="project" value="InterPro"/>
</dbReference>
<accession>A0A6G1S2W3</accession>
<dbReference type="Pfam" id="PF00621">
    <property type="entry name" value="RhoGEF"/>
    <property type="match status" value="1"/>
</dbReference>
<dbReference type="SMART" id="SM00325">
    <property type="entry name" value="RhoGEF"/>
    <property type="match status" value="1"/>
</dbReference>
<dbReference type="AlphaFoldDB" id="A0A6G1S2W3"/>
<dbReference type="PROSITE" id="PS50010">
    <property type="entry name" value="DH_2"/>
    <property type="match status" value="1"/>
</dbReference>
<dbReference type="Gene3D" id="2.30.29.30">
    <property type="entry name" value="Pleckstrin-homology domain (PH domain)/Phosphotyrosine-binding domain (PTB)"/>
    <property type="match status" value="1"/>
</dbReference>
<evidence type="ECO:0000313" key="5">
    <source>
        <dbReference type="EMBL" id="MDE44835.1"/>
    </source>
</evidence>
<dbReference type="PANTHER" id="PTHR46006:SF6">
    <property type="entry name" value="INTERSECTIN-2 ISOFORM X1"/>
    <property type="match status" value="1"/>
</dbReference>
<dbReference type="EMBL" id="GGYP01000064">
    <property type="protein sequence ID" value="MDE44835.1"/>
    <property type="molecule type" value="Transcribed_RNA"/>
</dbReference>
<feature type="compositionally biased region" description="Low complexity" evidence="3">
    <location>
        <begin position="753"/>
        <end position="773"/>
    </location>
</feature>
<dbReference type="InterPro" id="IPR051480">
    <property type="entry name" value="Endocytic_GEF_Adapter"/>
</dbReference>
<comment type="subcellular location">
    <subcellularLocation>
        <location evidence="1">Cytoplasm</location>
    </subcellularLocation>
</comment>